<dbReference type="Gene3D" id="2.60.40.10">
    <property type="entry name" value="Immunoglobulins"/>
    <property type="match status" value="1"/>
</dbReference>
<proteinExistence type="predicted"/>
<feature type="region of interest" description="Disordered" evidence="1">
    <location>
        <begin position="128"/>
        <end position="164"/>
    </location>
</feature>
<dbReference type="PROSITE" id="PS50202">
    <property type="entry name" value="MSP"/>
    <property type="match status" value="1"/>
</dbReference>
<dbReference type="InterPro" id="IPR000535">
    <property type="entry name" value="MSP_dom"/>
</dbReference>
<name>A0A9P3LAJ1_9APHY</name>
<dbReference type="EMBL" id="BPQB01000008">
    <property type="protein sequence ID" value="GJE88240.1"/>
    <property type="molecule type" value="Genomic_DNA"/>
</dbReference>
<comment type="caution">
    <text evidence="3">The sequence shown here is derived from an EMBL/GenBank/DDBJ whole genome shotgun (WGS) entry which is preliminary data.</text>
</comment>
<evidence type="ECO:0000313" key="4">
    <source>
        <dbReference type="Proteomes" id="UP000703269"/>
    </source>
</evidence>
<dbReference type="Proteomes" id="UP000703269">
    <property type="component" value="Unassembled WGS sequence"/>
</dbReference>
<sequence>MVKRFEHKPLVYTPPFTRDKTRTLVLTNVDSVPVYFEVRGVDAATTHVLPGAARVEAGENIKIRVTVLGTAAELPPGAPCKLASIKLRTVRLTPSVEKRLARGTLWQNMPSSGIREDKLRLEYSWEKRTKTSSSSQSATNSASHRSSAASSASSQGTGEKGLERELEDAKLEIRRLSALVEGSVCSACGAGGRPLSRLATVLEKYDADDAETMVESPPPAYHECAHAKEKTLLYAEKDGKKERAARPRSFFGRLSRMFSKGVCV</sequence>
<dbReference type="SUPFAM" id="SSF49354">
    <property type="entry name" value="PapD-like"/>
    <property type="match status" value="1"/>
</dbReference>
<evidence type="ECO:0000313" key="3">
    <source>
        <dbReference type="EMBL" id="GJE88240.1"/>
    </source>
</evidence>
<dbReference type="AlphaFoldDB" id="A0A9P3LAJ1"/>
<keyword evidence="4" id="KW-1185">Reference proteome</keyword>
<evidence type="ECO:0000259" key="2">
    <source>
        <dbReference type="PROSITE" id="PS50202"/>
    </source>
</evidence>
<feature type="compositionally biased region" description="Low complexity" evidence="1">
    <location>
        <begin position="132"/>
        <end position="154"/>
    </location>
</feature>
<protein>
    <submittedName>
        <fullName evidence="3">MSP domain-containing protein</fullName>
    </submittedName>
</protein>
<organism evidence="3 4">
    <name type="scientific">Phanerochaete sordida</name>
    <dbReference type="NCBI Taxonomy" id="48140"/>
    <lineage>
        <taxon>Eukaryota</taxon>
        <taxon>Fungi</taxon>
        <taxon>Dikarya</taxon>
        <taxon>Basidiomycota</taxon>
        <taxon>Agaricomycotina</taxon>
        <taxon>Agaricomycetes</taxon>
        <taxon>Polyporales</taxon>
        <taxon>Phanerochaetaceae</taxon>
        <taxon>Phanerochaete</taxon>
    </lineage>
</organism>
<accession>A0A9P3LAJ1</accession>
<reference evidence="3 4" key="1">
    <citation type="submission" date="2021-08" db="EMBL/GenBank/DDBJ databases">
        <title>Draft Genome Sequence of Phanerochaete sordida strain YK-624.</title>
        <authorList>
            <person name="Mori T."/>
            <person name="Dohra H."/>
            <person name="Suzuki T."/>
            <person name="Kawagishi H."/>
            <person name="Hirai H."/>
        </authorList>
    </citation>
    <scope>NUCLEOTIDE SEQUENCE [LARGE SCALE GENOMIC DNA]</scope>
    <source>
        <strain evidence="3 4">YK-624</strain>
    </source>
</reference>
<gene>
    <name evidence="3" type="ORF">PsYK624_043230</name>
</gene>
<dbReference type="InterPro" id="IPR013783">
    <property type="entry name" value="Ig-like_fold"/>
</dbReference>
<dbReference type="InterPro" id="IPR008962">
    <property type="entry name" value="PapD-like_sf"/>
</dbReference>
<feature type="domain" description="MSP" evidence="2">
    <location>
        <begin position="1"/>
        <end position="124"/>
    </location>
</feature>
<evidence type="ECO:0000256" key="1">
    <source>
        <dbReference type="SAM" id="MobiDB-lite"/>
    </source>
</evidence>